<keyword evidence="4 6" id="KW-1133">Transmembrane helix</keyword>
<feature type="transmembrane region" description="Helical" evidence="6">
    <location>
        <begin position="391"/>
        <end position="409"/>
    </location>
</feature>
<comment type="subcellular location">
    <subcellularLocation>
        <location evidence="1">Cell membrane</location>
        <topology evidence="1">Multi-pass membrane protein</topology>
    </subcellularLocation>
</comment>
<evidence type="ECO:0000313" key="7">
    <source>
        <dbReference type="EMBL" id="RCH47272.1"/>
    </source>
</evidence>
<evidence type="ECO:0000256" key="3">
    <source>
        <dbReference type="ARBA" id="ARBA00022692"/>
    </source>
</evidence>
<evidence type="ECO:0000256" key="1">
    <source>
        <dbReference type="ARBA" id="ARBA00004651"/>
    </source>
</evidence>
<feature type="transmembrane region" description="Helical" evidence="6">
    <location>
        <begin position="148"/>
        <end position="168"/>
    </location>
</feature>
<keyword evidence="2" id="KW-1003">Cell membrane</keyword>
<dbReference type="PANTHER" id="PTHR30250:SF11">
    <property type="entry name" value="O-ANTIGEN TRANSPORTER-RELATED"/>
    <property type="match status" value="1"/>
</dbReference>
<evidence type="ECO:0000256" key="6">
    <source>
        <dbReference type="SAM" id="Phobius"/>
    </source>
</evidence>
<evidence type="ECO:0000256" key="4">
    <source>
        <dbReference type="ARBA" id="ARBA00022989"/>
    </source>
</evidence>
<keyword evidence="3 6" id="KW-0812">Transmembrane</keyword>
<feature type="transmembrane region" description="Helical" evidence="6">
    <location>
        <begin position="174"/>
        <end position="195"/>
    </location>
</feature>
<protein>
    <recommendedName>
        <fullName evidence="9">Flippase</fullName>
    </recommendedName>
</protein>
<gene>
    <name evidence="7" type="ORF">C7J97_03945</name>
</gene>
<dbReference type="Proteomes" id="UP000252378">
    <property type="component" value="Unassembled WGS sequence"/>
</dbReference>
<dbReference type="InterPro" id="IPR002797">
    <property type="entry name" value="Polysacc_synth"/>
</dbReference>
<dbReference type="PANTHER" id="PTHR30250">
    <property type="entry name" value="PST FAMILY PREDICTED COLANIC ACID TRANSPORTER"/>
    <property type="match status" value="1"/>
</dbReference>
<feature type="transmembrane region" description="Helical" evidence="6">
    <location>
        <begin position="367"/>
        <end position="385"/>
    </location>
</feature>
<evidence type="ECO:0000313" key="8">
    <source>
        <dbReference type="Proteomes" id="UP000252378"/>
    </source>
</evidence>
<proteinExistence type="predicted"/>
<dbReference type="EMBL" id="PXUP01000004">
    <property type="protein sequence ID" value="RCH47272.1"/>
    <property type="molecule type" value="Genomic_DNA"/>
</dbReference>
<dbReference type="InterPro" id="IPR050833">
    <property type="entry name" value="Poly_Biosynth_Transport"/>
</dbReference>
<keyword evidence="5 6" id="KW-0472">Membrane</keyword>
<dbReference type="GO" id="GO:0005886">
    <property type="term" value="C:plasma membrane"/>
    <property type="evidence" value="ECO:0007669"/>
    <property type="project" value="UniProtKB-SubCell"/>
</dbReference>
<sequence>MDKIKKMLGTKLFQNGMWLFILQIFNTVVPLLTLPYITRVLGTSNYGVFSLSLNWVTYFQVIVEYGFGFTGARKVSIEGDNNLQNLYSRIISARLLLLAVSYLGMNVLAYVTHVGVQQFVSMNILFLVIIGVAFQLTWLFQGKQDMKLITIINAVSRLISVILVFLVVKTEAHLYLYCFCYSVTFIFSAVLGLALSRKKYGLKVRLCKFKEAIDEIKDGWYLFISQAMSKIFSSVGVTVLGTVAVSSIVGIYSAIYKIPYIMILFFSPVSQALYPHISVKFSESFQKGCQTVKQAAICIVGLFAIGGFLIILLRDFLISIAFGAAYTEYSNIIIPLVIWMILSITNNFLGIQFLVASGHQKEYSQAFSLSAVVTVLLNVTLGFAFGVYGVSSAAAIGEAGLTLMLILKIKKLKTKEEEKI</sequence>
<evidence type="ECO:0008006" key="9">
    <source>
        <dbReference type="Google" id="ProtNLM"/>
    </source>
</evidence>
<dbReference type="AlphaFoldDB" id="A0A367GAQ5"/>
<feature type="transmembrane region" description="Helical" evidence="6">
    <location>
        <begin position="332"/>
        <end position="355"/>
    </location>
</feature>
<evidence type="ECO:0000256" key="5">
    <source>
        <dbReference type="ARBA" id="ARBA00023136"/>
    </source>
</evidence>
<dbReference type="Pfam" id="PF01943">
    <property type="entry name" value="Polysacc_synt"/>
    <property type="match status" value="1"/>
</dbReference>
<feature type="transmembrane region" description="Helical" evidence="6">
    <location>
        <begin position="119"/>
        <end position="141"/>
    </location>
</feature>
<evidence type="ECO:0000256" key="2">
    <source>
        <dbReference type="ARBA" id="ARBA00022475"/>
    </source>
</evidence>
<reference evidence="7 8" key="1">
    <citation type="submission" date="2018-03" db="EMBL/GenBank/DDBJ databases">
        <title>Complete genome sequencing of Faecalibacterium prausnitzii strains isolated from the human gut.</title>
        <authorList>
            <person name="Fitzgerald B.C."/>
            <person name="Shkoporov A.N."/>
            <person name="Ross P.R."/>
            <person name="Hill C."/>
        </authorList>
    </citation>
    <scope>NUCLEOTIDE SEQUENCE [LARGE SCALE GENOMIC DNA]</scope>
    <source>
        <strain evidence="7 8">ATCC 27768</strain>
    </source>
</reference>
<dbReference type="RefSeq" id="WP_113992088.1">
    <property type="nucleotide sequence ID" value="NZ_JAWHPP010000005.1"/>
</dbReference>
<comment type="caution">
    <text evidence="7">The sequence shown here is derived from an EMBL/GenBank/DDBJ whole genome shotgun (WGS) entry which is preliminary data.</text>
</comment>
<feature type="transmembrane region" description="Helical" evidence="6">
    <location>
        <begin position="12"/>
        <end position="32"/>
    </location>
</feature>
<name>A0A367GAQ5_9FIRM</name>
<feature type="transmembrane region" description="Helical" evidence="6">
    <location>
        <begin position="231"/>
        <end position="252"/>
    </location>
</feature>
<accession>A0A367GAQ5</accession>
<feature type="transmembrane region" description="Helical" evidence="6">
    <location>
        <begin position="52"/>
        <end position="72"/>
    </location>
</feature>
<organism evidence="7 8">
    <name type="scientific">Faecalibacterium prausnitzii</name>
    <dbReference type="NCBI Taxonomy" id="853"/>
    <lineage>
        <taxon>Bacteria</taxon>
        <taxon>Bacillati</taxon>
        <taxon>Bacillota</taxon>
        <taxon>Clostridia</taxon>
        <taxon>Eubacteriales</taxon>
        <taxon>Oscillospiraceae</taxon>
        <taxon>Faecalibacterium</taxon>
    </lineage>
</organism>
<feature type="transmembrane region" description="Helical" evidence="6">
    <location>
        <begin position="93"/>
        <end position="113"/>
    </location>
</feature>
<dbReference type="CDD" id="cd13128">
    <property type="entry name" value="MATE_Wzx_like"/>
    <property type="match status" value="1"/>
</dbReference>
<feature type="transmembrane region" description="Helical" evidence="6">
    <location>
        <begin position="295"/>
        <end position="326"/>
    </location>
</feature>